<keyword evidence="2" id="KW-1185">Reference proteome</keyword>
<dbReference type="EMBL" id="JAXQNN010000003">
    <property type="protein sequence ID" value="MDZ5712633.1"/>
    <property type="molecule type" value="Genomic_DNA"/>
</dbReference>
<dbReference type="RefSeq" id="WP_322421616.1">
    <property type="nucleotide sequence ID" value="NZ_JAXQNN010000003.1"/>
</dbReference>
<evidence type="ECO:0000313" key="1">
    <source>
        <dbReference type="EMBL" id="MDZ5712633.1"/>
    </source>
</evidence>
<name>A0ABU5KNH5_9BACL</name>
<dbReference type="Proteomes" id="UP001292084">
    <property type="component" value="Unassembled WGS sequence"/>
</dbReference>
<proteinExistence type="predicted"/>
<gene>
    <name evidence="1" type="ORF">UFB30_10390</name>
</gene>
<evidence type="ECO:0000313" key="2">
    <source>
        <dbReference type="Proteomes" id="UP001292084"/>
    </source>
</evidence>
<organism evidence="1 2">
    <name type="scientific">Jeotgalibacillus haloalkalitolerans</name>
    <dbReference type="NCBI Taxonomy" id="3104292"/>
    <lineage>
        <taxon>Bacteria</taxon>
        <taxon>Bacillati</taxon>
        <taxon>Bacillota</taxon>
        <taxon>Bacilli</taxon>
        <taxon>Bacillales</taxon>
        <taxon>Caryophanaceae</taxon>
        <taxon>Jeotgalibacillus</taxon>
    </lineage>
</organism>
<comment type="caution">
    <text evidence="1">The sequence shown here is derived from an EMBL/GenBank/DDBJ whole genome shotgun (WGS) entry which is preliminary data.</text>
</comment>
<reference evidence="1 2" key="1">
    <citation type="submission" date="2023-12" db="EMBL/GenBank/DDBJ databases">
        <title>Jeotgalibacillus haloalkaliphilus sp. nov., a novel salt-tolerant bacteria, isolated from the estuary of the Fenhe River into the Yellow River.</title>
        <authorList>
            <person name="Li Y."/>
        </authorList>
    </citation>
    <scope>NUCLEOTIDE SEQUENCE [LARGE SCALE GENOMIC DNA]</scope>
    <source>
        <strain evidence="1 2">HH7-29</strain>
    </source>
</reference>
<protein>
    <submittedName>
        <fullName evidence="1">Uncharacterized protein</fullName>
    </submittedName>
</protein>
<accession>A0ABU5KNH5</accession>
<sequence length="290" mass="33680">MTINEINFLGYYKNRDLLGSNSWESFNNYKLLNAEQLKFDCDRSNETKKALKKIFGEAQYTDTLISPQSYVTLYMRYYHSDLLAYSERYKKLIVPDISGLKKQMVSEGIAQNTGKIKNQAVWAFFAKKNDIHVHESMLDFLQAVYTLPNFSSVCRGFNIGRAAKTKDNFIIALHHIYHYFKNREVESSNLDSRAILTKFLSSNHVRLTQDEVVTEVQNWLDRHSSFASFIETYYLQDFLEDPGNTHSSPKELWEGIFDGKLQPSKQEFIPAITFFTDAIKSRGDRMSAVY</sequence>